<organism evidence="1 2">
    <name type="scientific">Adineta steineri</name>
    <dbReference type="NCBI Taxonomy" id="433720"/>
    <lineage>
        <taxon>Eukaryota</taxon>
        <taxon>Metazoa</taxon>
        <taxon>Spiralia</taxon>
        <taxon>Gnathifera</taxon>
        <taxon>Rotifera</taxon>
        <taxon>Eurotatoria</taxon>
        <taxon>Bdelloidea</taxon>
        <taxon>Adinetida</taxon>
        <taxon>Adinetidae</taxon>
        <taxon>Adineta</taxon>
    </lineage>
</organism>
<sequence>MSSQQTLELVSNLFQNKKHLLKRILDEQNNDITPKRSRNEEITSPVFDMNLSESLSSTPIQTESNITI</sequence>
<dbReference type="Proteomes" id="UP000663891">
    <property type="component" value="Unassembled WGS sequence"/>
</dbReference>
<proteinExistence type="predicted"/>
<feature type="non-terminal residue" evidence="1">
    <location>
        <position position="68"/>
    </location>
</feature>
<reference evidence="1" key="1">
    <citation type="submission" date="2021-02" db="EMBL/GenBank/DDBJ databases">
        <authorList>
            <person name="Nowell W R."/>
        </authorList>
    </citation>
    <scope>NUCLEOTIDE SEQUENCE</scope>
</reference>
<protein>
    <submittedName>
        <fullName evidence="1">Uncharacterized protein</fullName>
    </submittedName>
</protein>
<dbReference type="AlphaFoldDB" id="A0A815VLT2"/>
<evidence type="ECO:0000313" key="1">
    <source>
        <dbReference type="EMBL" id="CAF1536894.1"/>
    </source>
</evidence>
<accession>A0A815VLT2</accession>
<dbReference type="EMBL" id="CAJNON010005731">
    <property type="protein sequence ID" value="CAF1536894.1"/>
    <property type="molecule type" value="Genomic_DNA"/>
</dbReference>
<comment type="caution">
    <text evidence="1">The sequence shown here is derived from an EMBL/GenBank/DDBJ whole genome shotgun (WGS) entry which is preliminary data.</text>
</comment>
<evidence type="ECO:0000313" key="2">
    <source>
        <dbReference type="Proteomes" id="UP000663891"/>
    </source>
</evidence>
<gene>
    <name evidence="1" type="ORF">VCS650_LOCUS43895</name>
</gene>
<name>A0A815VLT2_9BILA</name>